<protein>
    <recommendedName>
        <fullName evidence="6">TVP38/TMEM64 family membrane protein</fullName>
    </recommendedName>
</protein>
<evidence type="ECO:0000256" key="3">
    <source>
        <dbReference type="ARBA" id="ARBA00022692"/>
    </source>
</evidence>
<dbReference type="PATRIC" id="fig|1423734.3.peg.1800"/>
<dbReference type="Pfam" id="PF09335">
    <property type="entry name" value="VTT_dom"/>
    <property type="match status" value="1"/>
</dbReference>
<evidence type="ECO:0000313" key="9">
    <source>
        <dbReference type="Proteomes" id="UP000051236"/>
    </source>
</evidence>
<comment type="subcellular location">
    <subcellularLocation>
        <location evidence="1 6">Cell membrane</location>
        <topology evidence="1 6">Multi-pass membrane protein</topology>
    </subcellularLocation>
</comment>
<sequence length="227" mass="25211">MKRILIFLAILLSGFYLAYTFGLWDLLTNLQDFKHLLVASGWQGYIWFIVLSILVSVFLLPGQLLALVGGMVYGGLVGGILTVVGATLGAAIAFVLGKYVARDYIVQHFGQRPVFQKIEQGVLTNGTTFLVFTRLVPIFPYAIQSYAYALTPMSLGKFTLISFITMMPASFIYTFMAAEIVKNGVSWKLLLELTIAGLLLALLTLLPKRLSPKIRQLNSEYKSKEKN</sequence>
<accession>A0A0R1XM34</accession>
<feature type="transmembrane region" description="Helical" evidence="6">
    <location>
        <begin position="80"/>
        <end position="101"/>
    </location>
</feature>
<dbReference type="GO" id="GO:0005886">
    <property type="term" value="C:plasma membrane"/>
    <property type="evidence" value="ECO:0007669"/>
    <property type="project" value="UniProtKB-SubCell"/>
</dbReference>
<feature type="transmembrane region" description="Helical" evidence="6">
    <location>
        <begin position="44"/>
        <end position="68"/>
    </location>
</feature>
<dbReference type="InterPro" id="IPR015414">
    <property type="entry name" value="TMEM64"/>
</dbReference>
<feature type="transmembrane region" description="Helical" evidence="6">
    <location>
        <begin position="187"/>
        <end position="206"/>
    </location>
</feature>
<feature type="domain" description="VTT" evidence="7">
    <location>
        <begin position="60"/>
        <end position="177"/>
    </location>
</feature>
<evidence type="ECO:0000256" key="6">
    <source>
        <dbReference type="RuleBase" id="RU366058"/>
    </source>
</evidence>
<organism evidence="8 9">
    <name type="scientific">Agrilactobacillus composti DSM 18527 = JCM 14202</name>
    <dbReference type="NCBI Taxonomy" id="1423734"/>
    <lineage>
        <taxon>Bacteria</taxon>
        <taxon>Bacillati</taxon>
        <taxon>Bacillota</taxon>
        <taxon>Bacilli</taxon>
        <taxon>Lactobacillales</taxon>
        <taxon>Lactobacillaceae</taxon>
        <taxon>Agrilactobacillus</taxon>
    </lineage>
</organism>
<keyword evidence="5 6" id="KW-0472">Membrane</keyword>
<dbReference type="PANTHER" id="PTHR12677">
    <property type="entry name" value="GOLGI APPARATUS MEMBRANE PROTEIN TVP38-RELATED"/>
    <property type="match status" value="1"/>
</dbReference>
<dbReference type="PANTHER" id="PTHR12677:SF59">
    <property type="entry name" value="GOLGI APPARATUS MEMBRANE PROTEIN TVP38-RELATED"/>
    <property type="match status" value="1"/>
</dbReference>
<keyword evidence="4 6" id="KW-1133">Transmembrane helix</keyword>
<keyword evidence="9" id="KW-1185">Reference proteome</keyword>
<evidence type="ECO:0000256" key="4">
    <source>
        <dbReference type="ARBA" id="ARBA00022989"/>
    </source>
</evidence>
<proteinExistence type="inferred from homology"/>
<dbReference type="eggNOG" id="COG0398">
    <property type="taxonomic scope" value="Bacteria"/>
</dbReference>
<feature type="transmembrane region" description="Helical" evidence="6">
    <location>
        <begin position="121"/>
        <end position="143"/>
    </location>
</feature>
<feature type="transmembrane region" description="Helical" evidence="6">
    <location>
        <begin position="155"/>
        <end position="175"/>
    </location>
</feature>
<dbReference type="STRING" id="1423734.FC83_GL001781"/>
<evidence type="ECO:0000259" key="7">
    <source>
        <dbReference type="Pfam" id="PF09335"/>
    </source>
</evidence>
<evidence type="ECO:0000256" key="5">
    <source>
        <dbReference type="ARBA" id="ARBA00023136"/>
    </source>
</evidence>
<keyword evidence="3 6" id="KW-0812">Transmembrane</keyword>
<dbReference type="AlphaFoldDB" id="A0A0R1XM34"/>
<keyword evidence="2 6" id="KW-1003">Cell membrane</keyword>
<dbReference type="RefSeq" id="WP_057003045.1">
    <property type="nucleotide sequence ID" value="NZ_AZGA01000088.1"/>
</dbReference>
<reference evidence="8 9" key="1">
    <citation type="journal article" date="2015" name="Genome Announc.">
        <title>Expanding the biotechnology potential of lactobacilli through comparative genomics of 213 strains and associated genera.</title>
        <authorList>
            <person name="Sun Z."/>
            <person name="Harris H.M."/>
            <person name="McCann A."/>
            <person name="Guo C."/>
            <person name="Argimon S."/>
            <person name="Zhang W."/>
            <person name="Yang X."/>
            <person name="Jeffery I.B."/>
            <person name="Cooney J.C."/>
            <person name="Kagawa T.F."/>
            <person name="Liu W."/>
            <person name="Song Y."/>
            <person name="Salvetti E."/>
            <person name="Wrobel A."/>
            <person name="Rasinkangas P."/>
            <person name="Parkhill J."/>
            <person name="Rea M.C."/>
            <person name="O'Sullivan O."/>
            <person name="Ritari J."/>
            <person name="Douillard F.P."/>
            <person name="Paul Ross R."/>
            <person name="Yang R."/>
            <person name="Briner A.E."/>
            <person name="Felis G.E."/>
            <person name="de Vos W.M."/>
            <person name="Barrangou R."/>
            <person name="Klaenhammer T.R."/>
            <person name="Caufield P.W."/>
            <person name="Cui Y."/>
            <person name="Zhang H."/>
            <person name="O'Toole P.W."/>
        </authorList>
    </citation>
    <scope>NUCLEOTIDE SEQUENCE [LARGE SCALE GENOMIC DNA]</scope>
    <source>
        <strain evidence="8 9">DSM 18527</strain>
    </source>
</reference>
<evidence type="ECO:0000256" key="1">
    <source>
        <dbReference type="ARBA" id="ARBA00004651"/>
    </source>
</evidence>
<dbReference type="EMBL" id="AZGA01000088">
    <property type="protein sequence ID" value="KRM30645.1"/>
    <property type="molecule type" value="Genomic_DNA"/>
</dbReference>
<dbReference type="InterPro" id="IPR032816">
    <property type="entry name" value="VTT_dom"/>
</dbReference>
<name>A0A0R1XM34_9LACO</name>
<comment type="similarity">
    <text evidence="6">Belongs to the TVP38/TMEM64 family.</text>
</comment>
<evidence type="ECO:0000256" key="2">
    <source>
        <dbReference type="ARBA" id="ARBA00022475"/>
    </source>
</evidence>
<comment type="caution">
    <text evidence="8">The sequence shown here is derived from an EMBL/GenBank/DDBJ whole genome shotgun (WGS) entry which is preliminary data.</text>
</comment>
<dbReference type="Proteomes" id="UP000051236">
    <property type="component" value="Unassembled WGS sequence"/>
</dbReference>
<gene>
    <name evidence="8" type="ORF">FC83_GL001781</name>
</gene>
<evidence type="ECO:0000313" key="8">
    <source>
        <dbReference type="EMBL" id="KRM30645.1"/>
    </source>
</evidence>